<sequence length="35" mass="3875">MNTLTLLAITHKIAMLFSGVNFPVQEGGWAIQFQP</sequence>
<proteinExistence type="predicted"/>
<protein>
    <submittedName>
        <fullName evidence="1">Uncharacterized protein</fullName>
    </submittedName>
</protein>
<organism evidence="1 2">
    <name type="scientific">Salmonella paratyphi B (strain ATCC BAA-1250 / SPB7)</name>
    <dbReference type="NCBI Taxonomy" id="1016998"/>
    <lineage>
        <taxon>Bacteria</taxon>
        <taxon>Pseudomonadati</taxon>
        <taxon>Pseudomonadota</taxon>
        <taxon>Gammaproteobacteria</taxon>
        <taxon>Enterobacterales</taxon>
        <taxon>Enterobacteriaceae</taxon>
        <taxon>Salmonella</taxon>
    </lineage>
</organism>
<name>A0A6C6Z938_SALPB</name>
<dbReference type="AlphaFoldDB" id="A0A6C6Z938"/>
<dbReference type="KEGG" id="spq:SPAB_04895"/>
<accession>A0A6C6Z938</accession>
<evidence type="ECO:0000313" key="1">
    <source>
        <dbReference type="EMBL" id="ABX70194.1"/>
    </source>
</evidence>
<dbReference type="EMBL" id="CP000886">
    <property type="protein sequence ID" value="ABX70194.1"/>
    <property type="molecule type" value="Genomic_DNA"/>
</dbReference>
<evidence type="ECO:0000313" key="2">
    <source>
        <dbReference type="Proteomes" id="UP000008556"/>
    </source>
</evidence>
<dbReference type="Proteomes" id="UP000008556">
    <property type="component" value="Chromosome"/>
</dbReference>
<gene>
    <name evidence="1" type="ordered locus">SPAB_04895</name>
</gene>
<reference evidence="1 2" key="1">
    <citation type="submission" date="2007-11" db="EMBL/GenBank/DDBJ databases">
        <authorList>
            <consortium name="The Salmonella enterica serovar Paratyphi B Genome Sequencing Project"/>
            <person name="McClelland M."/>
            <person name="Sanderson E.K."/>
            <person name="Porwollik S."/>
            <person name="Spieth J."/>
            <person name="Clifton W.S."/>
            <person name="Fulton R."/>
            <person name="Cordes M."/>
            <person name="Wollam A."/>
            <person name="Shah N."/>
            <person name="Pepin K."/>
            <person name="Bhonagiri V."/>
            <person name="Nash W."/>
            <person name="Johnson M."/>
            <person name="Thiruvilangam P."/>
            <person name="Wilson R."/>
        </authorList>
    </citation>
    <scope>NUCLEOTIDE SEQUENCE [LARGE SCALE GENOMIC DNA]</scope>
    <source>
        <strain evidence="2">ATCC BAA-1250 / SPB7</strain>
    </source>
</reference>